<gene>
    <name evidence="2" type="ORF">C484_22368</name>
</gene>
<organism evidence="2 3">
    <name type="scientific">Natrialba taiwanensis DSM 12281</name>
    <dbReference type="NCBI Taxonomy" id="1230458"/>
    <lineage>
        <taxon>Archaea</taxon>
        <taxon>Methanobacteriati</taxon>
        <taxon>Methanobacteriota</taxon>
        <taxon>Stenosarchaea group</taxon>
        <taxon>Halobacteria</taxon>
        <taxon>Halobacteriales</taxon>
        <taxon>Natrialbaceae</taxon>
        <taxon>Natrialba</taxon>
    </lineage>
</organism>
<dbReference type="STRING" id="1230458.C484_22368"/>
<evidence type="ECO:0000313" key="3">
    <source>
        <dbReference type="Proteomes" id="UP000011648"/>
    </source>
</evidence>
<keyword evidence="1" id="KW-0812">Transmembrane</keyword>
<feature type="transmembrane region" description="Helical" evidence="1">
    <location>
        <begin position="26"/>
        <end position="41"/>
    </location>
</feature>
<dbReference type="Proteomes" id="UP000011648">
    <property type="component" value="Unassembled WGS sequence"/>
</dbReference>
<name>L9ZF18_9EURY</name>
<dbReference type="PATRIC" id="fig|1230458.4.peg.4520"/>
<dbReference type="RefSeq" id="WP_006828018.1">
    <property type="nucleotide sequence ID" value="NZ_AOIL01000070.1"/>
</dbReference>
<dbReference type="OrthoDB" id="186921at2157"/>
<keyword evidence="1" id="KW-0472">Membrane</keyword>
<keyword evidence="3" id="KW-1185">Reference proteome</keyword>
<reference evidence="2 3" key="1">
    <citation type="journal article" date="2014" name="PLoS Genet.">
        <title>Phylogenetically driven sequencing of extremely halophilic archaea reveals strategies for static and dynamic osmo-response.</title>
        <authorList>
            <person name="Becker E.A."/>
            <person name="Seitzer P.M."/>
            <person name="Tritt A."/>
            <person name="Larsen D."/>
            <person name="Krusor M."/>
            <person name="Yao A.I."/>
            <person name="Wu D."/>
            <person name="Madern D."/>
            <person name="Eisen J.A."/>
            <person name="Darling A.E."/>
            <person name="Facciotti M.T."/>
        </authorList>
    </citation>
    <scope>NUCLEOTIDE SEQUENCE [LARGE SCALE GENOMIC DNA]</scope>
    <source>
        <strain evidence="2 3">DSM 12281</strain>
    </source>
</reference>
<comment type="caution">
    <text evidence="2">The sequence shown here is derived from an EMBL/GenBank/DDBJ whole genome shotgun (WGS) entry which is preliminary data.</text>
</comment>
<protein>
    <submittedName>
        <fullName evidence="2">Uncharacterized protein</fullName>
    </submittedName>
</protein>
<sequence length="150" mass="16005">MFLPIVSWVRDGDGGWTLPDGRRREFIGLAIGLPVFAWFVADDVGPLAPSQHWPVMVLGVCCGVYYAASVRSTVFELLPDGLSDMTVLSLLSGGAGLSLLEIVHLATPTVVFLVTAGVTILGIYVIRLVSPLHDGLQPSRRGVEPPPAIE</sequence>
<keyword evidence="1" id="KW-1133">Transmembrane helix</keyword>
<evidence type="ECO:0000256" key="1">
    <source>
        <dbReference type="SAM" id="Phobius"/>
    </source>
</evidence>
<feature type="transmembrane region" description="Helical" evidence="1">
    <location>
        <begin position="86"/>
        <end position="104"/>
    </location>
</feature>
<proteinExistence type="predicted"/>
<evidence type="ECO:0000313" key="2">
    <source>
        <dbReference type="EMBL" id="ELY84939.1"/>
    </source>
</evidence>
<feature type="transmembrane region" description="Helical" evidence="1">
    <location>
        <begin position="110"/>
        <end position="130"/>
    </location>
</feature>
<dbReference type="EMBL" id="AOIL01000070">
    <property type="protein sequence ID" value="ELY84939.1"/>
    <property type="molecule type" value="Genomic_DNA"/>
</dbReference>
<accession>L9ZF18</accession>
<dbReference type="AlphaFoldDB" id="L9ZF18"/>
<feature type="transmembrane region" description="Helical" evidence="1">
    <location>
        <begin position="53"/>
        <end position="74"/>
    </location>
</feature>